<keyword evidence="5 6" id="KW-0408">Iron</keyword>
<keyword evidence="3 6" id="KW-0479">Metal-binding</keyword>
<dbReference type="SUPFAM" id="SSF46626">
    <property type="entry name" value="Cytochrome c"/>
    <property type="match status" value="2"/>
</dbReference>
<name>A0A5M8FGN5_9GAMM</name>
<dbReference type="OrthoDB" id="9796421at2"/>
<keyword evidence="9" id="KW-1185">Reference proteome</keyword>
<feature type="domain" description="Cytochrome c" evidence="7">
    <location>
        <begin position="78"/>
        <end position="158"/>
    </location>
</feature>
<dbReference type="GO" id="GO:0046872">
    <property type="term" value="F:metal ion binding"/>
    <property type="evidence" value="ECO:0007669"/>
    <property type="project" value="UniProtKB-KW"/>
</dbReference>
<dbReference type="GO" id="GO:0020037">
    <property type="term" value="F:heme binding"/>
    <property type="evidence" value="ECO:0007669"/>
    <property type="project" value="InterPro"/>
</dbReference>
<dbReference type="InterPro" id="IPR036909">
    <property type="entry name" value="Cyt_c-like_dom_sf"/>
</dbReference>
<dbReference type="Proteomes" id="UP000322981">
    <property type="component" value="Unassembled WGS sequence"/>
</dbReference>
<dbReference type="EMBL" id="VWXX01000025">
    <property type="protein sequence ID" value="KAA6184023.1"/>
    <property type="molecule type" value="Genomic_DNA"/>
</dbReference>
<dbReference type="GO" id="GO:0009055">
    <property type="term" value="F:electron transfer activity"/>
    <property type="evidence" value="ECO:0007669"/>
    <property type="project" value="InterPro"/>
</dbReference>
<evidence type="ECO:0000256" key="4">
    <source>
        <dbReference type="ARBA" id="ARBA00022982"/>
    </source>
</evidence>
<keyword evidence="1" id="KW-0813">Transport</keyword>
<dbReference type="PANTHER" id="PTHR33751:SF9">
    <property type="entry name" value="CYTOCHROME C4"/>
    <property type="match status" value="1"/>
</dbReference>
<evidence type="ECO:0000313" key="9">
    <source>
        <dbReference type="Proteomes" id="UP000322981"/>
    </source>
</evidence>
<dbReference type="AlphaFoldDB" id="A0A5M8FGN5"/>
<dbReference type="InterPro" id="IPR009056">
    <property type="entry name" value="Cyt_c-like_dom"/>
</dbReference>
<evidence type="ECO:0000313" key="8">
    <source>
        <dbReference type="EMBL" id="KAA6184023.1"/>
    </source>
</evidence>
<evidence type="ECO:0000256" key="2">
    <source>
        <dbReference type="ARBA" id="ARBA00022617"/>
    </source>
</evidence>
<comment type="caution">
    <text evidence="8">The sequence shown here is derived from an EMBL/GenBank/DDBJ whole genome shotgun (WGS) entry which is preliminary data.</text>
</comment>
<reference evidence="8 9" key="1">
    <citation type="submission" date="2019-09" db="EMBL/GenBank/DDBJ databases">
        <title>Whole-genome sequence of the purple sulfur bacterium Thiohalocapsa marina DSM 19078.</title>
        <authorList>
            <person name="Kyndt J.A."/>
            <person name="Meyer T.E."/>
        </authorList>
    </citation>
    <scope>NUCLEOTIDE SEQUENCE [LARGE SCALE GENOMIC DNA]</scope>
    <source>
        <strain evidence="8 9">DSM 19078</strain>
    </source>
</reference>
<evidence type="ECO:0000256" key="5">
    <source>
        <dbReference type="ARBA" id="ARBA00023004"/>
    </source>
</evidence>
<dbReference type="Pfam" id="PF00034">
    <property type="entry name" value="Cytochrom_C"/>
    <property type="match status" value="1"/>
</dbReference>
<dbReference type="InterPro" id="IPR050597">
    <property type="entry name" value="Cytochrome_c_Oxidase_Subunit"/>
</dbReference>
<organism evidence="8 9">
    <name type="scientific">Thiohalocapsa marina</name>
    <dbReference type="NCBI Taxonomy" id="424902"/>
    <lineage>
        <taxon>Bacteria</taxon>
        <taxon>Pseudomonadati</taxon>
        <taxon>Pseudomonadota</taxon>
        <taxon>Gammaproteobacteria</taxon>
        <taxon>Chromatiales</taxon>
        <taxon>Chromatiaceae</taxon>
        <taxon>Thiohalocapsa</taxon>
    </lineage>
</organism>
<keyword evidence="4" id="KW-0249">Electron transport</keyword>
<proteinExistence type="predicted"/>
<dbReference type="Gene3D" id="1.10.760.10">
    <property type="entry name" value="Cytochrome c-like domain"/>
    <property type="match status" value="2"/>
</dbReference>
<evidence type="ECO:0000256" key="6">
    <source>
        <dbReference type="PROSITE-ProRule" id="PRU00433"/>
    </source>
</evidence>
<sequence>MADAHGRRTPMNHCIDVQPRRPTTGKLIPLELISFGLIHGRLASGVLVAMLLTGAAQAADEPAPFAWSSQTLAVIASGDAERGRAVAEDRRCSKCHGEAGIAEDDETPSIAGQRAAYNFKQMIDYRTEVRESRDMKKATRRLSVQDMADLAAYFETLPPEPAAVTDDPPLLVTRGDLDRLLLPCDVCHGKQGEGLGFEVPAISGQKVDHFVELMQAFKTGERQNDEYARMRFISSQLTDDEIIELAAWYAAPRSEEGE</sequence>
<evidence type="ECO:0000256" key="1">
    <source>
        <dbReference type="ARBA" id="ARBA00022448"/>
    </source>
</evidence>
<keyword evidence="2 6" id="KW-0349">Heme</keyword>
<evidence type="ECO:0000256" key="3">
    <source>
        <dbReference type="ARBA" id="ARBA00022723"/>
    </source>
</evidence>
<evidence type="ECO:0000259" key="7">
    <source>
        <dbReference type="PROSITE" id="PS51007"/>
    </source>
</evidence>
<accession>A0A5M8FGN5</accession>
<dbReference type="PANTHER" id="PTHR33751">
    <property type="entry name" value="CBB3-TYPE CYTOCHROME C OXIDASE SUBUNIT FIXP"/>
    <property type="match status" value="1"/>
</dbReference>
<protein>
    <submittedName>
        <fullName evidence="8">Cytochrome c4</fullName>
    </submittedName>
</protein>
<gene>
    <name evidence="8" type="ORF">F2Q65_13800</name>
</gene>
<dbReference type="PROSITE" id="PS51007">
    <property type="entry name" value="CYTC"/>
    <property type="match status" value="1"/>
</dbReference>